<reference evidence="2" key="1">
    <citation type="submission" date="2017-06" db="EMBL/GenBank/DDBJ databases">
        <title>Capnocytophaga spp. assemblies.</title>
        <authorList>
            <person name="Gulvik C.A."/>
        </authorList>
    </citation>
    <scope>NUCLEOTIDE SEQUENCE [LARGE SCALE GENOMIC DNA]</scope>
    <source>
        <strain evidence="2">H5594</strain>
    </source>
</reference>
<proteinExistence type="predicted"/>
<gene>
    <name evidence="1" type="ORF">CGC56_05035</name>
</gene>
<evidence type="ECO:0000313" key="1">
    <source>
        <dbReference type="EMBL" id="ATA91588.1"/>
    </source>
</evidence>
<organism evidence="1 2">
    <name type="scientific">Capnocytophaga canimorsus</name>
    <dbReference type="NCBI Taxonomy" id="28188"/>
    <lineage>
        <taxon>Bacteria</taxon>
        <taxon>Pseudomonadati</taxon>
        <taxon>Bacteroidota</taxon>
        <taxon>Flavobacteriia</taxon>
        <taxon>Flavobacteriales</taxon>
        <taxon>Flavobacteriaceae</taxon>
        <taxon>Capnocytophaga</taxon>
    </lineage>
</organism>
<dbReference type="AlphaFoldDB" id="A0A0B7IGK1"/>
<dbReference type="Proteomes" id="UP000243136">
    <property type="component" value="Chromosome"/>
</dbReference>
<dbReference type="EMBL" id="CP022388">
    <property type="protein sequence ID" value="ATA91588.1"/>
    <property type="molecule type" value="Genomic_DNA"/>
</dbReference>
<protein>
    <submittedName>
        <fullName evidence="1">Uncharacterized protein</fullName>
    </submittedName>
</protein>
<name>A0A0B7IGK1_9FLAO</name>
<accession>A0A0B7IGK1</accession>
<sequence length="74" mass="8660">MEENKEFTFEVICDNEEVLKKAICIYNSTYKTNFELEEYILDEVNFAKIKGNVSLSDIFDLGCIYTRLQSNTKC</sequence>
<dbReference type="RefSeq" id="WP_013998002.1">
    <property type="nucleotide sequence ID" value="NZ_BOQJ01000004.1"/>
</dbReference>
<evidence type="ECO:0000313" key="2">
    <source>
        <dbReference type="Proteomes" id="UP000243136"/>
    </source>
</evidence>